<dbReference type="Pfam" id="PF13474">
    <property type="entry name" value="SnoaL_3"/>
    <property type="match status" value="1"/>
</dbReference>
<dbReference type="Gene3D" id="3.10.450.50">
    <property type="match status" value="1"/>
</dbReference>
<organism evidence="2 3">
    <name type="scientific">Natrialba swarupiae</name>
    <dbReference type="NCBI Taxonomy" id="2448032"/>
    <lineage>
        <taxon>Archaea</taxon>
        <taxon>Methanobacteriati</taxon>
        <taxon>Methanobacteriota</taxon>
        <taxon>Stenosarchaea group</taxon>
        <taxon>Halobacteria</taxon>
        <taxon>Halobacteriales</taxon>
        <taxon>Natrialbaceae</taxon>
        <taxon>Natrialba</taxon>
    </lineage>
</organism>
<dbReference type="SUPFAM" id="SSF54427">
    <property type="entry name" value="NTF2-like"/>
    <property type="match status" value="1"/>
</dbReference>
<feature type="domain" description="SnoaL-like" evidence="1">
    <location>
        <begin position="6"/>
        <end position="112"/>
    </location>
</feature>
<dbReference type="Proteomes" id="UP000324104">
    <property type="component" value="Unassembled WGS sequence"/>
</dbReference>
<dbReference type="InterPro" id="IPR032710">
    <property type="entry name" value="NTF2-like_dom_sf"/>
</dbReference>
<comment type="caution">
    <text evidence="2">The sequence shown here is derived from an EMBL/GenBank/DDBJ whole genome shotgun (WGS) entry which is preliminary data.</text>
</comment>
<reference evidence="2 3" key="1">
    <citation type="submission" date="2019-08" db="EMBL/GenBank/DDBJ databases">
        <title>Archaea genome.</title>
        <authorList>
            <person name="Kajale S."/>
            <person name="Shouche Y."/>
            <person name="Deshpande N."/>
            <person name="Sharma A."/>
        </authorList>
    </citation>
    <scope>NUCLEOTIDE SEQUENCE [LARGE SCALE GENOMIC DNA]</scope>
    <source>
        <strain evidence="2 3">ESP3B_9</strain>
    </source>
</reference>
<keyword evidence="3" id="KW-1185">Reference proteome</keyword>
<evidence type="ECO:0000313" key="3">
    <source>
        <dbReference type="Proteomes" id="UP000324104"/>
    </source>
</evidence>
<dbReference type="EMBL" id="VTAW01000039">
    <property type="protein sequence ID" value="TYT60505.1"/>
    <property type="molecule type" value="Genomic_DNA"/>
</dbReference>
<proteinExistence type="predicted"/>
<dbReference type="AlphaFoldDB" id="A0A5D5AHK9"/>
<evidence type="ECO:0000259" key="1">
    <source>
        <dbReference type="Pfam" id="PF13474"/>
    </source>
</evidence>
<name>A0A5D5AHK9_9EURY</name>
<accession>A0A5D5AHK9</accession>
<dbReference type="InterPro" id="IPR037401">
    <property type="entry name" value="SnoaL-like"/>
</dbReference>
<dbReference type="RefSeq" id="WP_149082967.1">
    <property type="nucleotide sequence ID" value="NZ_VTAW01000039.1"/>
</dbReference>
<evidence type="ECO:0000313" key="2">
    <source>
        <dbReference type="EMBL" id="TYT60505.1"/>
    </source>
</evidence>
<sequence>MTARAEETVRDYYDALREGDPLEPYFLADDSTVKFGIGEALFGYDEVAEALREQTETTDDWAVESHRLVVDDRGPVATVADEVTMAWTDLESDERREFETRWSATLLLTDAEFGDADRAGLDDSASAGNDWLFASMHVSTADEL</sequence>
<gene>
    <name evidence="2" type="ORF">FYC77_18430</name>
</gene>
<protein>
    <submittedName>
        <fullName evidence="2">DUF3225 domain-containing protein</fullName>
    </submittedName>
</protein>